<accession>A0AA39J1N8</accession>
<dbReference type="EMBL" id="JAUEPT010000076">
    <property type="protein sequence ID" value="KAK0433845.1"/>
    <property type="molecule type" value="Genomic_DNA"/>
</dbReference>
<dbReference type="AlphaFoldDB" id="A0AA39J1N8"/>
<gene>
    <name evidence="1" type="ORF">EV421DRAFT_2039931</name>
</gene>
<keyword evidence="2" id="KW-1185">Reference proteome</keyword>
<organism evidence="1 2">
    <name type="scientific">Armillaria borealis</name>
    <dbReference type="NCBI Taxonomy" id="47425"/>
    <lineage>
        <taxon>Eukaryota</taxon>
        <taxon>Fungi</taxon>
        <taxon>Dikarya</taxon>
        <taxon>Basidiomycota</taxon>
        <taxon>Agaricomycotina</taxon>
        <taxon>Agaricomycetes</taxon>
        <taxon>Agaricomycetidae</taxon>
        <taxon>Agaricales</taxon>
        <taxon>Marasmiineae</taxon>
        <taxon>Physalacriaceae</taxon>
        <taxon>Armillaria</taxon>
    </lineage>
</organism>
<evidence type="ECO:0000313" key="2">
    <source>
        <dbReference type="Proteomes" id="UP001175226"/>
    </source>
</evidence>
<comment type="caution">
    <text evidence="1">The sequence shown here is derived from an EMBL/GenBank/DDBJ whole genome shotgun (WGS) entry which is preliminary data.</text>
</comment>
<reference evidence="1" key="1">
    <citation type="submission" date="2023-06" db="EMBL/GenBank/DDBJ databases">
        <authorList>
            <consortium name="Lawrence Berkeley National Laboratory"/>
            <person name="Ahrendt S."/>
            <person name="Sahu N."/>
            <person name="Indic B."/>
            <person name="Wong-Bajracharya J."/>
            <person name="Merenyi Z."/>
            <person name="Ke H.-M."/>
            <person name="Monk M."/>
            <person name="Kocsube S."/>
            <person name="Drula E."/>
            <person name="Lipzen A."/>
            <person name="Balint B."/>
            <person name="Henrissat B."/>
            <person name="Andreopoulos B."/>
            <person name="Martin F.M."/>
            <person name="Harder C.B."/>
            <person name="Rigling D."/>
            <person name="Ford K.L."/>
            <person name="Foster G.D."/>
            <person name="Pangilinan J."/>
            <person name="Papanicolaou A."/>
            <person name="Barry K."/>
            <person name="LaButti K."/>
            <person name="Viragh M."/>
            <person name="Koriabine M."/>
            <person name="Yan M."/>
            <person name="Riley R."/>
            <person name="Champramary S."/>
            <person name="Plett K.L."/>
            <person name="Tsai I.J."/>
            <person name="Slot J."/>
            <person name="Sipos G."/>
            <person name="Plett J."/>
            <person name="Nagy L.G."/>
            <person name="Grigoriev I.V."/>
        </authorList>
    </citation>
    <scope>NUCLEOTIDE SEQUENCE</scope>
    <source>
        <strain evidence="1">FPL87.14</strain>
    </source>
</reference>
<proteinExistence type="predicted"/>
<evidence type="ECO:0000313" key="1">
    <source>
        <dbReference type="EMBL" id="KAK0433845.1"/>
    </source>
</evidence>
<evidence type="ECO:0008006" key="3">
    <source>
        <dbReference type="Google" id="ProtNLM"/>
    </source>
</evidence>
<protein>
    <recommendedName>
        <fullName evidence="3">F-box domain-containing protein</fullName>
    </recommendedName>
</protein>
<sequence length="390" mass="43750">MNNILLLRQTCKRLHALTRLRIVWTNAFKLDIVSNDYPFSLDDTDLEHRTRHAYRLASRWLADSPLTPKSETTFIGSPVSEIKFVPGRRHKWVLTVSKGIWSVLTIWDITRQQKCSEWSPKGAIFTGVKLNADPESEAAVVVSLSQRIVLLRLDDDGTLHEIRSIDTDLRPVSTTGDVIALDDDASKTLIYNWKTEERAYLDDVGNKQHDHCLQVVFTPTTILVVRARSITVYTAPPLPTRIATHSFGWVDGASATPTSILIRSQSDNPWASELNSLELYSLASFPPTLTSKISSRRGALRCTDVILGKRATAVWIRPHDRAMVSHWEEHDGCETLIAAVFPGPLNPTAEVRVRQVCMNPLNNWTAFDYDEDIGRIALGSGFGKITIVQL</sequence>
<name>A0AA39J1N8_9AGAR</name>
<dbReference type="Proteomes" id="UP001175226">
    <property type="component" value="Unassembled WGS sequence"/>
</dbReference>